<keyword evidence="2" id="KW-1185">Reference proteome</keyword>
<proteinExistence type="predicted"/>
<gene>
    <name evidence="1" type="ORF">QUF54_00120</name>
</gene>
<comment type="caution">
    <text evidence="1">The sequence shown here is derived from an EMBL/GenBank/DDBJ whole genome shotgun (WGS) entry which is preliminary data.</text>
</comment>
<evidence type="ECO:0000313" key="1">
    <source>
        <dbReference type="EMBL" id="MDM8561740.1"/>
    </source>
</evidence>
<name>A0ABT7VQ13_9GAMM</name>
<protein>
    <recommendedName>
        <fullName evidence="3">DUF2281 domain-containing protein</fullName>
    </recommendedName>
</protein>
<accession>A0ABT7VQ13</accession>
<evidence type="ECO:0000313" key="2">
    <source>
        <dbReference type="Proteomes" id="UP001171945"/>
    </source>
</evidence>
<sequence>MLQTIEAVIDSAGQIHFLEQIKFKNAKRALVTILYDEHEPLIASIENTLLSEEALGKDWNKTEEDEAWKHLQ</sequence>
<dbReference type="Proteomes" id="UP001171945">
    <property type="component" value="Unassembled WGS sequence"/>
</dbReference>
<organism evidence="1 2">
    <name type="scientific">Candidatus Marithioploca araucensis</name>
    <dbReference type="NCBI Taxonomy" id="70273"/>
    <lineage>
        <taxon>Bacteria</taxon>
        <taxon>Pseudomonadati</taxon>
        <taxon>Pseudomonadota</taxon>
        <taxon>Gammaproteobacteria</taxon>
        <taxon>Thiotrichales</taxon>
        <taxon>Thiotrichaceae</taxon>
        <taxon>Candidatus Marithioploca</taxon>
    </lineage>
</organism>
<dbReference type="EMBL" id="JAUCGM010000001">
    <property type="protein sequence ID" value="MDM8561740.1"/>
    <property type="molecule type" value="Genomic_DNA"/>
</dbReference>
<reference evidence="1" key="1">
    <citation type="submission" date="2023-06" db="EMBL/GenBank/DDBJ databases">
        <title>Uncultivated large filamentous bacteria from sulfidic sediments reveal new species and different genomic features in energy metabolism and defense.</title>
        <authorList>
            <person name="Fonseca A."/>
        </authorList>
    </citation>
    <scope>NUCLEOTIDE SEQUENCE</scope>
    <source>
        <strain evidence="1">HSG4</strain>
    </source>
</reference>
<evidence type="ECO:0008006" key="3">
    <source>
        <dbReference type="Google" id="ProtNLM"/>
    </source>
</evidence>